<reference evidence="2 3" key="1">
    <citation type="journal article" date="2018" name="Mycol. Prog.">
        <title>Coniella lustricola, a new species from submerged detritus.</title>
        <authorList>
            <person name="Raudabaugh D.B."/>
            <person name="Iturriaga T."/>
            <person name="Carver A."/>
            <person name="Mondo S."/>
            <person name="Pangilinan J."/>
            <person name="Lipzen A."/>
            <person name="He G."/>
            <person name="Amirebrahimi M."/>
            <person name="Grigoriev I.V."/>
            <person name="Miller A.N."/>
        </authorList>
    </citation>
    <scope>NUCLEOTIDE SEQUENCE [LARGE SCALE GENOMIC DNA]</scope>
    <source>
        <strain evidence="2 3">B22-T-1</strain>
    </source>
</reference>
<sequence length="188" mass="20632">MHSSNTGSRATRQIKLGLAPTPCRSSTRPCPHRVAPAAAPFASQCCQSRSHALILRIQTRRSALLILQEYKRESGLNMALCCASRAPQDSTSPLDQFGEKLISTTLYVHTRYNILYTTTPSSRCFLLGDSVSSFILFPVAAQNPVQLASNKPAHGRCRPRAIYHHFRPGPPDTPGHASLIERETPEPA</sequence>
<feature type="compositionally biased region" description="Basic and acidic residues" evidence="1">
    <location>
        <begin position="179"/>
        <end position="188"/>
    </location>
</feature>
<protein>
    <submittedName>
        <fullName evidence="2">Uncharacterized protein</fullName>
    </submittedName>
</protein>
<dbReference type="AlphaFoldDB" id="A0A2T3ANV9"/>
<proteinExistence type="predicted"/>
<organism evidence="2 3">
    <name type="scientific">Coniella lustricola</name>
    <dbReference type="NCBI Taxonomy" id="2025994"/>
    <lineage>
        <taxon>Eukaryota</taxon>
        <taxon>Fungi</taxon>
        <taxon>Dikarya</taxon>
        <taxon>Ascomycota</taxon>
        <taxon>Pezizomycotina</taxon>
        <taxon>Sordariomycetes</taxon>
        <taxon>Sordariomycetidae</taxon>
        <taxon>Diaporthales</taxon>
        <taxon>Schizoparmaceae</taxon>
        <taxon>Coniella</taxon>
    </lineage>
</organism>
<dbReference type="Proteomes" id="UP000241462">
    <property type="component" value="Unassembled WGS sequence"/>
</dbReference>
<name>A0A2T3ANV9_9PEZI</name>
<evidence type="ECO:0000313" key="2">
    <source>
        <dbReference type="EMBL" id="PSS05320.1"/>
    </source>
</evidence>
<dbReference type="EMBL" id="KZ678372">
    <property type="protein sequence ID" value="PSS05320.1"/>
    <property type="molecule type" value="Genomic_DNA"/>
</dbReference>
<evidence type="ECO:0000313" key="3">
    <source>
        <dbReference type="Proteomes" id="UP000241462"/>
    </source>
</evidence>
<keyword evidence="3" id="KW-1185">Reference proteome</keyword>
<dbReference type="InParanoid" id="A0A2T3ANV9"/>
<gene>
    <name evidence="2" type="ORF">BD289DRAFT_5355</name>
</gene>
<feature type="region of interest" description="Disordered" evidence="1">
    <location>
        <begin position="166"/>
        <end position="188"/>
    </location>
</feature>
<evidence type="ECO:0000256" key="1">
    <source>
        <dbReference type="SAM" id="MobiDB-lite"/>
    </source>
</evidence>
<accession>A0A2T3ANV9</accession>